<evidence type="ECO:0000313" key="2">
    <source>
        <dbReference type="Proteomes" id="UP000814140"/>
    </source>
</evidence>
<dbReference type="Proteomes" id="UP000814140">
    <property type="component" value="Unassembled WGS sequence"/>
</dbReference>
<dbReference type="EMBL" id="MU277383">
    <property type="protein sequence ID" value="KAI0054600.1"/>
    <property type="molecule type" value="Genomic_DNA"/>
</dbReference>
<proteinExistence type="predicted"/>
<reference evidence="1" key="2">
    <citation type="journal article" date="2022" name="New Phytol.">
        <title>Evolutionary transition to the ectomycorrhizal habit in the genomes of a hyperdiverse lineage of mushroom-forming fungi.</title>
        <authorList>
            <person name="Looney B."/>
            <person name="Miyauchi S."/>
            <person name="Morin E."/>
            <person name="Drula E."/>
            <person name="Courty P.E."/>
            <person name="Kohler A."/>
            <person name="Kuo A."/>
            <person name="LaButti K."/>
            <person name="Pangilinan J."/>
            <person name="Lipzen A."/>
            <person name="Riley R."/>
            <person name="Andreopoulos W."/>
            <person name="He G."/>
            <person name="Johnson J."/>
            <person name="Nolan M."/>
            <person name="Tritt A."/>
            <person name="Barry K.W."/>
            <person name="Grigoriev I.V."/>
            <person name="Nagy L.G."/>
            <person name="Hibbett D."/>
            <person name="Henrissat B."/>
            <person name="Matheny P.B."/>
            <person name="Labbe J."/>
            <person name="Martin F.M."/>
        </authorList>
    </citation>
    <scope>NUCLEOTIDE SEQUENCE</scope>
    <source>
        <strain evidence="1">HHB10654</strain>
    </source>
</reference>
<accession>A0ACB8SF90</accession>
<sequence>MDSNKPEIPRVVAPYQNQSASIQQTEATAFSRVPPVGSSSPKSRRDPRLFDAPEQMRLARNPIHIKFQQSQLGDPTRDGPPPHMSDSDSEPERASVKDSGIEIVGSSDTSSWSGIGIRFDKDNSGNERRGGLSGSGGKEIDTGMQAGNEARKDGSRRSRRNKSGGMKSKAKSGKRDRKRSGGKLVSKSEDEEGGGSGTKTPQAPLPPSVREELVYVPVRSDEVESPISDETGSELDAENVDDADEDDSESSNGVDSGDGGDGGDSGNSGDGGNGGNGGLPSLLAGSKLPHIKQERDTNLIPEAAILTGQIEDVGLVDRNFTDQALKLGEGEFAKLMKLLDIHGAFHTFPLLDDLYLKPFPTNDEMQQRAEAEGLTFQPDLSFRRVAKFRGGEIMLAAYLTHFGKALLTWTGRDEGDYDFTWSAENRNSAPVGSQSRRPDLVLQNAKAEAAKRALRKAAGIADNATRSKMDNWLEPLAFVETTRQVKVPASQYVGLMQRAFLLLCAQRTRRYLFSGLFSLKYFHVVLFDRSGTRSCTYQYDENNKEAFVRFIAGFVLGGRELLGYDPTAELYGSGPKTGLVKTLKVGDKVYEVIGVLYRSENVRGRSVTAFLVRYGSAVMVIKDLFHNFERQHMEPDYLMKIEKLGVTGTCKLLDWEVLKLSDGTNDCTSLRRTRNDPAERRVHLRMVFEGACVTLDMFRSHVEFFSALVNIMKTLKALHDAGFVHRDISIHNLALLDTPSEAVLNAIVRAELDQQQGNPVSRLHRSQIREATLGAMSAPGSESEPTLRAGVILDFHYAHYKHDTEYEPSIFDRTADPAFMSLEEMATETPYQRNERGNNAYQHDIESLMLVTMSTCCVYEGPGLPKDPNKSVISEWSNPDQSIATLRAQKLSLLIAGAPGIFANFTSYFRFAVPFVKRFYDAVFPSGLARESMSSSTHPIDHDVVIGILQEAVEEARKQHAAATLSVTARKTRKRNSPHDENEFLTFRSLTEYILKARNSSDLSRKFHEDIKRGLLYSQQHEKAERASKRARIADSEGDE</sequence>
<reference evidence="1" key="1">
    <citation type="submission" date="2021-03" db="EMBL/GenBank/DDBJ databases">
        <authorList>
            <consortium name="DOE Joint Genome Institute"/>
            <person name="Ahrendt S."/>
            <person name="Looney B.P."/>
            <person name="Miyauchi S."/>
            <person name="Morin E."/>
            <person name="Drula E."/>
            <person name="Courty P.E."/>
            <person name="Chicoki N."/>
            <person name="Fauchery L."/>
            <person name="Kohler A."/>
            <person name="Kuo A."/>
            <person name="Labutti K."/>
            <person name="Pangilinan J."/>
            <person name="Lipzen A."/>
            <person name="Riley R."/>
            <person name="Andreopoulos W."/>
            <person name="He G."/>
            <person name="Johnson J."/>
            <person name="Barry K.W."/>
            <person name="Grigoriev I.V."/>
            <person name="Nagy L."/>
            <person name="Hibbett D."/>
            <person name="Henrissat B."/>
            <person name="Matheny P.B."/>
            <person name="Labbe J."/>
            <person name="Martin F."/>
        </authorList>
    </citation>
    <scope>NUCLEOTIDE SEQUENCE</scope>
    <source>
        <strain evidence="1">HHB10654</strain>
    </source>
</reference>
<evidence type="ECO:0000313" key="1">
    <source>
        <dbReference type="EMBL" id="KAI0054600.1"/>
    </source>
</evidence>
<organism evidence="1 2">
    <name type="scientific">Artomyces pyxidatus</name>
    <dbReference type="NCBI Taxonomy" id="48021"/>
    <lineage>
        <taxon>Eukaryota</taxon>
        <taxon>Fungi</taxon>
        <taxon>Dikarya</taxon>
        <taxon>Basidiomycota</taxon>
        <taxon>Agaricomycotina</taxon>
        <taxon>Agaricomycetes</taxon>
        <taxon>Russulales</taxon>
        <taxon>Auriscalpiaceae</taxon>
        <taxon>Artomyces</taxon>
    </lineage>
</organism>
<comment type="caution">
    <text evidence="1">The sequence shown here is derived from an EMBL/GenBank/DDBJ whole genome shotgun (WGS) entry which is preliminary data.</text>
</comment>
<protein>
    <submittedName>
        <fullName evidence="1">Uncharacterized protein</fullName>
    </submittedName>
</protein>
<name>A0ACB8SF90_9AGAM</name>
<keyword evidence="2" id="KW-1185">Reference proteome</keyword>
<gene>
    <name evidence="1" type="ORF">BV25DRAFT_1843546</name>
</gene>